<dbReference type="InterPro" id="IPR002654">
    <property type="entry name" value="Glyco_trans_25"/>
</dbReference>
<accession>A0A448TZ39</accession>
<organism evidence="2 3">
    <name type="scientific">Actinobacillus pleuropneumoniae</name>
    <name type="common">Haemophilus pleuropneumoniae</name>
    <dbReference type="NCBI Taxonomy" id="715"/>
    <lineage>
        <taxon>Bacteria</taxon>
        <taxon>Pseudomonadati</taxon>
        <taxon>Pseudomonadota</taxon>
        <taxon>Gammaproteobacteria</taxon>
        <taxon>Pasteurellales</taxon>
        <taxon>Pasteurellaceae</taxon>
        <taxon>Actinobacillus</taxon>
    </lineage>
</organism>
<dbReference type="EMBL" id="LR134515">
    <property type="protein sequence ID" value="VEJ16944.1"/>
    <property type="molecule type" value="Genomic_DNA"/>
</dbReference>
<proteinExistence type="predicted"/>
<dbReference type="GO" id="GO:0016757">
    <property type="term" value="F:glycosyltransferase activity"/>
    <property type="evidence" value="ECO:0007669"/>
    <property type="project" value="UniProtKB-KW"/>
</dbReference>
<dbReference type="OMA" id="GCAMSHL"/>
<dbReference type="Pfam" id="PF01755">
    <property type="entry name" value="Glyco_transf_25"/>
    <property type="match status" value="1"/>
</dbReference>
<evidence type="ECO:0000313" key="2">
    <source>
        <dbReference type="EMBL" id="VEJ16944.1"/>
    </source>
</evidence>
<gene>
    <name evidence="2" type="primary">lbgA</name>
    <name evidence="2" type="ORF">NCTC10976_01048</name>
</gene>
<sequence>MIDDKMPIPPIFVISLANSVRRKIISARLNSLGLAFEFIDAVNGRDLTEEQLSQVDYDFYPQRFGGKHRLKLGEIGCAMSHIRAYQHLVDNNIKEAIILEDDAIVSHYFRRIVADVLRKVPSRKQIIFFDHGKAKYWPITRPLKEGYKLVRYRYPSKNSKRIIMIATGYYLTLEGAKLLLNHAYPLRMPADFLTGAIQMTGIKAYGVEPPCIFISPGSEIDEIEKRG</sequence>
<protein>
    <submittedName>
        <fullName evidence="2">Lipooligosaccharide galactosyltransferase I</fullName>
    </submittedName>
</protein>
<reference evidence="2 3" key="1">
    <citation type="submission" date="2018-12" db="EMBL/GenBank/DDBJ databases">
        <authorList>
            <consortium name="Pathogen Informatics"/>
        </authorList>
    </citation>
    <scope>NUCLEOTIDE SEQUENCE [LARGE SCALE GENOMIC DNA]</scope>
    <source>
        <strain evidence="2 3">NCTC10976</strain>
    </source>
</reference>
<dbReference type="CDD" id="cd06532">
    <property type="entry name" value="Glyco_transf_25"/>
    <property type="match status" value="1"/>
</dbReference>
<feature type="domain" description="Glycosyl transferase family 25" evidence="1">
    <location>
        <begin position="10"/>
        <end position="194"/>
    </location>
</feature>
<dbReference type="Proteomes" id="UP000275510">
    <property type="component" value="Chromosome"/>
</dbReference>
<name>A0A448TZ39_ACTPL</name>
<dbReference type="AlphaFoldDB" id="A0A448TZ39"/>
<evidence type="ECO:0000313" key="3">
    <source>
        <dbReference type="Proteomes" id="UP000275510"/>
    </source>
</evidence>
<evidence type="ECO:0000259" key="1">
    <source>
        <dbReference type="Pfam" id="PF01755"/>
    </source>
</evidence>
<dbReference type="RefSeq" id="WP_005604674.1">
    <property type="nucleotide sequence ID" value="NZ_CBDBSX010000090.1"/>
</dbReference>
<keyword evidence="2" id="KW-0808">Transferase</keyword>
<keyword evidence="2" id="KW-0328">Glycosyltransferase</keyword>